<gene>
    <name evidence="2" type="ORF">GVT53_03760</name>
</gene>
<dbReference type="EMBL" id="CP049616">
    <property type="protein sequence ID" value="QII43826.1"/>
    <property type="molecule type" value="Genomic_DNA"/>
</dbReference>
<accession>A0A6G7IZ50</accession>
<dbReference type="AlphaFoldDB" id="A0A6G7IZ50"/>
<dbReference type="RefSeq" id="WP_166247488.1">
    <property type="nucleotide sequence ID" value="NZ_CP049616.1"/>
</dbReference>
<proteinExistence type="predicted"/>
<sequence length="225" mass="27581">MEYQSKGRKFFIDYLPKVVFNGFTKEERSTYSKYRHHHLKYHRQIQEVEELESQLEELKSLIGEKKSSIKRYQKELFKHFDKVKHLGKELDFNSWVEVEWRNKKKCKENPNLEPNKRVVVMIQYKLGTDYKKKKISCGPWEEIPEILNQYKNRNKDYSTVGEDDLRLDIQWGFVDGYTKYHLYKNGYLEFHNTPHNLKGVIEWFNQYDEEYGKRKSMEWSYMDYN</sequence>
<keyword evidence="3" id="KW-1185">Reference proteome</keyword>
<dbReference type="Proteomes" id="UP000502928">
    <property type="component" value="Chromosome"/>
</dbReference>
<keyword evidence="1" id="KW-0175">Coiled coil</keyword>
<evidence type="ECO:0000256" key="1">
    <source>
        <dbReference type="SAM" id="Coils"/>
    </source>
</evidence>
<organism evidence="2 3">
    <name type="scientific">Flagellimonas oceani</name>
    <dbReference type="NCBI Taxonomy" id="2698672"/>
    <lineage>
        <taxon>Bacteria</taxon>
        <taxon>Pseudomonadati</taxon>
        <taxon>Bacteroidota</taxon>
        <taxon>Flavobacteriia</taxon>
        <taxon>Flavobacteriales</taxon>
        <taxon>Flavobacteriaceae</taxon>
        <taxon>Flagellimonas</taxon>
    </lineage>
</organism>
<name>A0A6G7IZ50_9FLAO</name>
<feature type="coiled-coil region" evidence="1">
    <location>
        <begin position="41"/>
        <end position="75"/>
    </location>
</feature>
<evidence type="ECO:0000313" key="3">
    <source>
        <dbReference type="Proteomes" id="UP000502928"/>
    </source>
</evidence>
<reference evidence="2 3" key="1">
    <citation type="submission" date="2020-02" db="EMBL/GenBank/DDBJ databases">
        <title>Complete genome of Muricauda sp. 501str8.</title>
        <authorList>
            <person name="Dong B."/>
            <person name="Zhu S."/>
            <person name="Yang J."/>
            <person name="Chen J."/>
        </authorList>
    </citation>
    <scope>NUCLEOTIDE SEQUENCE [LARGE SCALE GENOMIC DNA]</scope>
    <source>
        <strain evidence="2 3">501str8</strain>
    </source>
</reference>
<protein>
    <submittedName>
        <fullName evidence="2">Uncharacterized protein</fullName>
    </submittedName>
</protein>
<dbReference type="KEGG" id="mut:GVT53_03760"/>
<evidence type="ECO:0000313" key="2">
    <source>
        <dbReference type="EMBL" id="QII43826.1"/>
    </source>
</evidence>